<evidence type="ECO:0000256" key="4">
    <source>
        <dbReference type="PIRSR" id="PIRSR005739-1"/>
    </source>
</evidence>
<dbReference type="InterPro" id="IPR016461">
    <property type="entry name" value="COMT-like"/>
</dbReference>
<dbReference type="Gene3D" id="1.10.10.10">
    <property type="entry name" value="Winged helix-like DNA-binding domain superfamily/Winged helix DNA-binding domain"/>
    <property type="match status" value="1"/>
</dbReference>
<dbReference type="SUPFAM" id="SSF53335">
    <property type="entry name" value="S-adenosyl-L-methionine-dependent methyltransferases"/>
    <property type="match status" value="1"/>
</dbReference>
<evidence type="ECO:0000256" key="1">
    <source>
        <dbReference type="ARBA" id="ARBA00022603"/>
    </source>
</evidence>
<gene>
    <name evidence="8" type="primary">pokMT3</name>
</gene>
<dbReference type="GO" id="GO:0046983">
    <property type="term" value="F:protein dimerization activity"/>
    <property type="evidence" value="ECO:0007669"/>
    <property type="project" value="InterPro"/>
</dbReference>
<accession>C0JWC7</accession>
<dbReference type="PANTHER" id="PTHR43712:SF2">
    <property type="entry name" value="O-METHYLTRANSFERASE CICE"/>
    <property type="match status" value="1"/>
</dbReference>
<dbReference type="PIRSF" id="PIRSF005739">
    <property type="entry name" value="O-mtase"/>
    <property type="match status" value="1"/>
</dbReference>
<evidence type="ECO:0000313" key="8">
    <source>
        <dbReference type="EMBL" id="ACN64847.1"/>
    </source>
</evidence>
<dbReference type="InterPro" id="IPR036390">
    <property type="entry name" value="WH_DNA-bd_sf"/>
</dbReference>
<evidence type="ECO:0000256" key="5">
    <source>
        <dbReference type="SAM" id="MobiDB-lite"/>
    </source>
</evidence>
<keyword evidence="3" id="KW-0949">S-adenosyl-L-methionine</keyword>
<dbReference type="Pfam" id="PF08100">
    <property type="entry name" value="Dimerisation"/>
    <property type="match status" value="1"/>
</dbReference>
<dbReference type="PROSITE" id="PS51683">
    <property type="entry name" value="SAM_OMT_II"/>
    <property type="match status" value="1"/>
</dbReference>
<reference evidence="8" key="1">
    <citation type="journal article" date="2009" name="ChemBioChem">
        <title>Organisation of the biosynthetic gene cluster and tailoring enzymes in the biosynthesis of the tetracyclic quinone glycoside antibiotic polyketomycin.</title>
        <authorList>
            <person name="Daum M."/>
            <person name="Peintner I."/>
            <person name="Linnenbrink A."/>
            <person name="Frerich A."/>
            <person name="Weber M."/>
            <person name="Paululat T."/>
            <person name="Bechthold A."/>
        </authorList>
    </citation>
    <scope>NUCLEOTIDE SEQUENCE</scope>
    <source>
        <strain evidence="8">Tu6028</strain>
    </source>
</reference>
<proteinExistence type="predicted"/>
<feature type="domain" description="O-methyltransferase dimerisation" evidence="7">
    <location>
        <begin position="46"/>
        <end position="119"/>
    </location>
</feature>
<keyword evidence="2" id="KW-0808">Transferase</keyword>
<dbReference type="GO" id="GO:0032259">
    <property type="term" value="P:methylation"/>
    <property type="evidence" value="ECO:0007669"/>
    <property type="project" value="UniProtKB-KW"/>
</dbReference>
<organism evidence="8">
    <name type="scientific">Streptomyces diastatochromogenes</name>
    <dbReference type="NCBI Taxonomy" id="42236"/>
    <lineage>
        <taxon>Bacteria</taxon>
        <taxon>Bacillati</taxon>
        <taxon>Actinomycetota</taxon>
        <taxon>Actinomycetes</taxon>
        <taxon>Kitasatosporales</taxon>
        <taxon>Streptomycetaceae</taxon>
        <taxon>Streptomyces</taxon>
    </lineage>
</organism>
<dbReference type="CDD" id="cd02440">
    <property type="entry name" value="AdoMet_MTases"/>
    <property type="match status" value="1"/>
</dbReference>
<dbReference type="SUPFAM" id="SSF46785">
    <property type="entry name" value="Winged helix' DNA-binding domain"/>
    <property type="match status" value="1"/>
</dbReference>
<evidence type="ECO:0000259" key="6">
    <source>
        <dbReference type="Pfam" id="PF00891"/>
    </source>
</evidence>
<dbReference type="InterPro" id="IPR036388">
    <property type="entry name" value="WH-like_DNA-bd_sf"/>
</dbReference>
<protein>
    <submittedName>
        <fullName evidence="8">PokMT3</fullName>
    </submittedName>
</protein>
<dbReference type="EMBL" id="FJ483966">
    <property type="protein sequence ID" value="ACN64847.1"/>
    <property type="molecule type" value="Genomic_DNA"/>
</dbReference>
<dbReference type="InterPro" id="IPR001077">
    <property type="entry name" value="COMT_C"/>
</dbReference>
<feature type="region of interest" description="Disordered" evidence="5">
    <location>
        <begin position="1"/>
        <end position="25"/>
    </location>
</feature>
<feature type="active site" description="Proton acceptor" evidence="4">
    <location>
        <position position="281"/>
    </location>
</feature>
<dbReference type="InterPro" id="IPR012967">
    <property type="entry name" value="COMT_dimerisation"/>
</dbReference>
<dbReference type="PANTHER" id="PTHR43712">
    <property type="entry name" value="PUTATIVE (AFU_ORTHOLOGUE AFUA_4G14580)-RELATED"/>
    <property type="match status" value="1"/>
</dbReference>
<dbReference type="Gene3D" id="1.10.287.1350">
    <property type="match status" value="1"/>
</dbReference>
<sequence>MTDDIQVHTRGAQAAPGESDAGDTGPVAAYSFVDRPDVPPRQRLMLLANGQRFSAVVYALAELNVADQLVKGPRTVSELADAVGADEAALYRMLRCAALLGVFQELDGRQFALTPLAEGLRTDLPDGVRDAVLLDGSGFFWGSFGSILHSARTGRPGFDAAHGMSFWEYLQGNPEAGEVFDDAMTTISRRLGGLYLDRVDFSRFPVVADVGGGRGYFLAEILRRNPGVRGVLFDRAQVADTAGELLSEREVAHRVEVVGGDFFTDPVPAGCDAYVLKTVLHDWPDEKAVEILRGVRRAIGDSAARLLVLEQVVAPGNTWDTAKFLDVDMLVVMGGRERNLDEWRALLAAGGFALDCEPAVGDWAVLECRPC</sequence>
<dbReference type="InterPro" id="IPR029063">
    <property type="entry name" value="SAM-dependent_MTases_sf"/>
</dbReference>
<dbReference type="AlphaFoldDB" id="C0JWC7"/>
<feature type="domain" description="O-methyltransferase C-terminal" evidence="6">
    <location>
        <begin position="152"/>
        <end position="352"/>
    </location>
</feature>
<dbReference type="Pfam" id="PF00891">
    <property type="entry name" value="Methyltransf_2"/>
    <property type="match status" value="1"/>
</dbReference>
<keyword evidence="1" id="KW-0489">Methyltransferase</keyword>
<name>C0JWC7_STRDA</name>
<evidence type="ECO:0000259" key="7">
    <source>
        <dbReference type="Pfam" id="PF08100"/>
    </source>
</evidence>
<dbReference type="Gene3D" id="3.40.50.150">
    <property type="entry name" value="Vaccinia Virus protein VP39"/>
    <property type="match status" value="1"/>
</dbReference>
<evidence type="ECO:0000256" key="3">
    <source>
        <dbReference type="ARBA" id="ARBA00022691"/>
    </source>
</evidence>
<dbReference type="GO" id="GO:0008171">
    <property type="term" value="F:O-methyltransferase activity"/>
    <property type="evidence" value="ECO:0007669"/>
    <property type="project" value="InterPro"/>
</dbReference>
<evidence type="ECO:0000256" key="2">
    <source>
        <dbReference type="ARBA" id="ARBA00022679"/>
    </source>
</evidence>